<keyword evidence="1" id="KW-0812">Transmembrane</keyword>
<dbReference type="AlphaFoldDB" id="A0A1G6GRW1"/>
<name>A0A1G6GRW1_9GAMM</name>
<dbReference type="EMBL" id="FMYL01000002">
    <property type="protein sequence ID" value="SDB84772.1"/>
    <property type="molecule type" value="Genomic_DNA"/>
</dbReference>
<gene>
    <name evidence="2" type="ORF">SAMN05421733_102107</name>
</gene>
<evidence type="ECO:0000313" key="3">
    <source>
        <dbReference type="Proteomes" id="UP000242501"/>
    </source>
</evidence>
<evidence type="ECO:0000313" key="2">
    <source>
        <dbReference type="EMBL" id="SDB84772.1"/>
    </source>
</evidence>
<dbReference type="Proteomes" id="UP000242501">
    <property type="component" value="Unassembled WGS sequence"/>
</dbReference>
<protein>
    <submittedName>
        <fullName evidence="2">Uncharacterized protein</fullName>
    </submittedName>
</protein>
<feature type="transmembrane region" description="Helical" evidence="1">
    <location>
        <begin position="44"/>
        <end position="64"/>
    </location>
</feature>
<feature type="transmembrane region" description="Helical" evidence="1">
    <location>
        <begin position="12"/>
        <end position="32"/>
    </location>
</feature>
<organism evidence="2 3">
    <name type="scientific">Acinetobacter boissieri</name>
    <dbReference type="NCBI Taxonomy" id="1219383"/>
    <lineage>
        <taxon>Bacteria</taxon>
        <taxon>Pseudomonadati</taxon>
        <taxon>Pseudomonadota</taxon>
        <taxon>Gammaproteobacteria</taxon>
        <taxon>Moraxellales</taxon>
        <taxon>Moraxellaceae</taxon>
        <taxon>Acinetobacter</taxon>
    </lineage>
</organism>
<dbReference type="RefSeq" id="WP_092746801.1">
    <property type="nucleotide sequence ID" value="NZ_FMYL01000002.1"/>
</dbReference>
<feature type="transmembrane region" description="Helical" evidence="1">
    <location>
        <begin position="84"/>
        <end position="104"/>
    </location>
</feature>
<sequence>MNDEKSEPPLVLGLFIVLGMFTYWPIIIYIVSMKSKGIYIVPDVSRFNLYAGLVSVFLAKMFRLLFDKLEGNNHIFYRNVSACFIHFFSGVVVAAAFSVFMFVLPSLAHK</sequence>
<proteinExistence type="predicted"/>
<dbReference type="STRING" id="1219383.SAMN05421733_102107"/>
<evidence type="ECO:0000256" key="1">
    <source>
        <dbReference type="SAM" id="Phobius"/>
    </source>
</evidence>
<keyword evidence="1" id="KW-1133">Transmembrane helix</keyword>
<keyword evidence="1" id="KW-0472">Membrane</keyword>
<reference evidence="3" key="1">
    <citation type="submission" date="2016-09" db="EMBL/GenBank/DDBJ databases">
        <authorList>
            <person name="Varghese N."/>
            <person name="Submissions S."/>
        </authorList>
    </citation>
    <scope>NUCLEOTIDE SEQUENCE [LARGE SCALE GENOMIC DNA]</scope>
    <source>
        <strain evidence="3">ANC 4422</strain>
    </source>
</reference>
<accession>A0A1G6GRW1</accession>
<keyword evidence="3" id="KW-1185">Reference proteome</keyword>